<dbReference type="Proteomes" id="UP001519460">
    <property type="component" value="Unassembled WGS sequence"/>
</dbReference>
<evidence type="ECO:0008006" key="3">
    <source>
        <dbReference type="Google" id="ProtNLM"/>
    </source>
</evidence>
<gene>
    <name evidence="1" type="ORF">BaRGS_00019734</name>
</gene>
<comment type="caution">
    <text evidence="1">The sequence shown here is derived from an EMBL/GenBank/DDBJ whole genome shotgun (WGS) entry which is preliminary data.</text>
</comment>
<reference evidence="1 2" key="1">
    <citation type="journal article" date="2023" name="Sci. Data">
        <title>Genome assembly of the Korean intertidal mud-creeper Batillaria attramentaria.</title>
        <authorList>
            <person name="Patra A.K."/>
            <person name="Ho P.T."/>
            <person name="Jun S."/>
            <person name="Lee S.J."/>
            <person name="Kim Y."/>
            <person name="Won Y.J."/>
        </authorList>
    </citation>
    <scope>NUCLEOTIDE SEQUENCE [LARGE SCALE GENOMIC DNA]</scope>
    <source>
        <strain evidence="1">Wonlab-2016</strain>
    </source>
</reference>
<evidence type="ECO:0000313" key="2">
    <source>
        <dbReference type="Proteomes" id="UP001519460"/>
    </source>
</evidence>
<keyword evidence="2" id="KW-1185">Reference proteome</keyword>
<evidence type="ECO:0000313" key="1">
    <source>
        <dbReference type="EMBL" id="KAK7489073.1"/>
    </source>
</evidence>
<dbReference type="EMBL" id="JACVVK020000143">
    <property type="protein sequence ID" value="KAK7489073.1"/>
    <property type="molecule type" value="Genomic_DNA"/>
</dbReference>
<protein>
    <recommendedName>
        <fullName evidence="3">C2H2-type domain-containing protein</fullName>
    </recommendedName>
</protein>
<sequence>MCYQWTRLADVRLYQKVEGTGVLVVDASAHQEKDSSDCESAISTGQLAAVTCHCTRSFFRQEAHSFFCLFDNIHRNRQLTNVLLRIKLEKKIHQLQVQLLERTCVYCSKNFFTEWSILGMHLTKR</sequence>
<name>A0ABD0KQ59_9CAEN</name>
<accession>A0ABD0KQ59</accession>
<organism evidence="1 2">
    <name type="scientific">Batillaria attramentaria</name>
    <dbReference type="NCBI Taxonomy" id="370345"/>
    <lineage>
        <taxon>Eukaryota</taxon>
        <taxon>Metazoa</taxon>
        <taxon>Spiralia</taxon>
        <taxon>Lophotrochozoa</taxon>
        <taxon>Mollusca</taxon>
        <taxon>Gastropoda</taxon>
        <taxon>Caenogastropoda</taxon>
        <taxon>Sorbeoconcha</taxon>
        <taxon>Cerithioidea</taxon>
        <taxon>Batillariidae</taxon>
        <taxon>Batillaria</taxon>
    </lineage>
</organism>
<proteinExistence type="predicted"/>
<dbReference type="AlphaFoldDB" id="A0ABD0KQ59"/>